<comment type="cofactor">
    <cofactor evidence="6">
        <name>Zn(2+)</name>
        <dbReference type="ChEBI" id="CHEBI:29105"/>
    </cofactor>
    <text evidence="6">Binds 1 zinc ion per subunit.</text>
</comment>
<evidence type="ECO:0000313" key="10">
    <source>
        <dbReference type="Proteomes" id="UP000178109"/>
    </source>
</evidence>
<proteinExistence type="inferred from homology"/>
<keyword evidence="3 6" id="KW-0378">Hydrolase</keyword>
<keyword evidence="5 6" id="KW-0482">Metalloprotease</keyword>
<keyword evidence="1 6" id="KW-0645">Protease</keyword>
<dbReference type="Gene3D" id="3.30.2010.10">
    <property type="entry name" value="Metalloproteases ('zincins'), catalytic domain"/>
    <property type="match status" value="1"/>
</dbReference>
<keyword evidence="7" id="KW-0812">Transmembrane</keyword>
<evidence type="ECO:0000256" key="7">
    <source>
        <dbReference type="SAM" id="Phobius"/>
    </source>
</evidence>
<sequence>MVFCFGLRQPKVCLASGLIKMLRPDELEAVLAHEHHHMISREPAKLFVIKYWQSVFGWLPGIKTLINKYVTFSELAADEQATGNFTDKLKLARALFKIAATEEKQLLRAGLALSFFSSVIAERVNKLSDDAYAPRFKLWGQGFLISLGSVIFGLLAVFIFLSDSSQALAMHNNASCILDSGASQSTSLICAAGHDGHQATARCDRD</sequence>
<keyword evidence="4 6" id="KW-0862">Zinc</keyword>
<dbReference type="CDD" id="cd07326">
    <property type="entry name" value="M56_BlaR1_MecR1_like"/>
    <property type="match status" value="1"/>
</dbReference>
<dbReference type="Proteomes" id="UP000178109">
    <property type="component" value="Unassembled WGS sequence"/>
</dbReference>
<comment type="caution">
    <text evidence="9">The sequence shown here is derived from an EMBL/GenBank/DDBJ whole genome shotgun (WGS) entry which is preliminary data.</text>
</comment>
<evidence type="ECO:0000256" key="4">
    <source>
        <dbReference type="ARBA" id="ARBA00022833"/>
    </source>
</evidence>
<dbReference type="PANTHER" id="PTHR34978:SF3">
    <property type="entry name" value="SLR0241 PROTEIN"/>
    <property type="match status" value="1"/>
</dbReference>
<keyword evidence="7" id="KW-1133">Transmembrane helix</keyword>
<evidence type="ECO:0000256" key="6">
    <source>
        <dbReference type="RuleBase" id="RU003983"/>
    </source>
</evidence>
<feature type="transmembrane region" description="Helical" evidence="7">
    <location>
        <begin position="141"/>
        <end position="161"/>
    </location>
</feature>
<dbReference type="PANTHER" id="PTHR34978">
    <property type="entry name" value="POSSIBLE SENSOR-TRANSDUCER PROTEIN BLAR"/>
    <property type="match status" value="1"/>
</dbReference>
<evidence type="ECO:0000256" key="1">
    <source>
        <dbReference type="ARBA" id="ARBA00022670"/>
    </source>
</evidence>
<dbReference type="AlphaFoldDB" id="A0A1G2BTK0"/>
<comment type="similarity">
    <text evidence="6">Belongs to the peptidase M48 family.</text>
</comment>
<reference evidence="9 10" key="1">
    <citation type="journal article" date="2016" name="Nat. Commun.">
        <title>Thousands of microbial genomes shed light on interconnected biogeochemical processes in an aquifer system.</title>
        <authorList>
            <person name="Anantharaman K."/>
            <person name="Brown C.T."/>
            <person name="Hug L.A."/>
            <person name="Sharon I."/>
            <person name="Castelle C.J."/>
            <person name="Probst A.J."/>
            <person name="Thomas B.C."/>
            <person name="Singh A."/>
            <person name="Wilkins M.J."/>
            <person name="Karaoz U."/>
            <person name="Brodie E.L."/>
            <person name="Williams K.H."/>
            <person name="Hubbard S.S."/>
            <person name="Banfield J.F."/>
        </authorList>
    </citation>
    <scope>NUCLEOTIDE SEQUENCE [LARGE SCALE GENOMIC DNA]</scope>
</reference>
<protein>
    <recommendedName>
        <fullName evidence="8">Peptidase M48 domain-containing protein</fullName>
    </recommendedName>
</protein>
<evidence type="ECO:0000259" key="8">
    <source>
        <dbReference type="Pfam" id="PF01435"/>
    </source>
</evidence>
<dbReference type="InterPro" id="IPR052173">
    <property type="entry name" value="Beta-lactam_resp_regulator"/>
</dbReference>
<keyword evidence="2" id="KW-0479">Metal-binding</keyword>
<name>A0A1G2BTK0_9BACT</name>
<gene>
    <name evidence="9" type="ORF">A3H70_01430</name>
</gene>
<dbReference type="GO" id="GO:0006508">
    <property type="term" value="P:proteolysis"/>
    <property type="evidence" value="ECO:0007669"/>
    <property type="project" value="UniProtKB-KW"/>
</dbReference>
<feature type="domain" description="Peptidase M48" evidence="8">
    <location>
        <begin position="3"/>
        <end position="57"/>
    </location>
</feature>
<evidence type="ECO:0000313" key="9">
    <source>
        <dbReference type="EMBL" id="OGY91680.1"/>
    </source>
</evidence>
<dbReference type="EMBL" id="MHKO01000040">
    <property type="protein sequence ID" value="OGY91680.1"/>
    <property type="molecule type" value="Genomic_DNA"/>
</dbReference>
<dbReference type="Pfam" id="PF01435">
    <property type="entry name" value="Peptidase_M48"/>
    <property type="match status" value="1"/>
</dbReference>
<evidence type="ECO:0000256" key="5">
    <source>
        <dbReference type="ARBA" id="ARBA00023049"/>
    </source>
</evidence>
<dbReference type="InterPro" id="IPR001915">
    <property type="entry name" value="Peptidase_M48"/>
</dbReference>
<evidence type="ECO:0000256" key="2">
    <source>
        <dbReference type="ARBA" id="ARBA00022723"/>
    </source>
</evidence>
<dbReference type="GO" id="GO:0046872">
    <property type="term" value="F:metal ion binding"/>
    <property type="evidence" value="ECO:0007669"/>
    <property type="project" value="UniProtKB-KW"/>
</dbReference>
<dbReference type="GO" id="GO:0004222">
    <property type="term" value="F:metalloendopeptidase activity"/>
    <property type="evidence" value="ECO:0007669"/>
    <property type="project" value="InterPro"/>
</dbReference>
<dbReference type="STRING" id="1798553.A3H70_01430"/>
<evidence type="ECO:0000256" key="3">
    <source>
        <dbReference type="ARBA" id="ARBA00022801"/>
    </source>
</evidence>
<organism evidence="9 10">
    <name type="scientific">Candidatus Komeilibacteria bacterium RIFCSPLOWO2_02_FULL_48_11</name>
    <dbReference type="NCBI Taxonomy" id="1798553"/>
    <lineage>
        <taxon>Bacteria</taxon>
        <taxon>Candidatus Komeiliibacteriota</taxon>
    </lineage>
</organism>
<accession>A0A1G2BTK0</accession>
<keyword evidence="7" id="KW-0472">Membrane</keyword>